<evidence type="ECO:0000313" key="2">
    <source>
        <dbReference type="Proteomes" id="UP001382727"/>
    </source>
</evidence>
<accession>A0ABZ2MJH9</accession>
<dbReference type="InterPro" id="IPR039498">
    <property type="entry name" value="NTP_transf_5"/>
</dbReference>
<protein>
    <submittedName>
        <fullName evidence="1">Nucleotidyltransferase family protein</fullName>
    </submittedName>
</protein>
<dbReference type="InterPro" id="IPR043519">
    <property type="entry name" value="NT_sf"/>
</dbReference>
<proteinExistence type="predicted"/>
<sequence>MTDSLTLAEAVPLGTVYLQRLLEDAGVRSLVIKGPAFVVLGVRRPRQSNDVDLLIHPDDRARTACVLESANWMSISYRLPAALDAFAYSKTYRHPLFPASVDVHHAFLGLLRWPAAFEEMWDRRSAVEIAHAAVVTPSKEDALVVEALNAMKSKRPRDWPLAVEKVVAGSSDVDVARLEEATISLGASESVATLITAVGGTPVPEPTTPGYRRWVSEAGGDRRRLLLRHMILRAPWALPSFVWQQITLSRAQAQFWADAHRVEFRSRGQILLLRAKKLIGL</sequence>
<name>A0ABZ2MJH9_9MICO</name>
<dbReference type="EMBL" id="CP144913">
    <property type="protein sequence ID" value="WXB77244.1"/>
    <property type="molecule type" value="Genomic_DNA"/>
</dbReference>
<dbReference type="Pfam" id="PF14907">
    <property type="entry name" value="NTP_transf_5"/>
    <property type="match status" value="1"/>
</dbReference>
<organism evidence="1 2">
    <name type="scientific">Janibacter alittae</name>
    <dbReference type="NCBI Taxonomy" id="3115209"/>
    <lineage>
        <taxon>Bacteria</taxon>
        <taxon>Bacillati</taxon>
        <taxon>Actinomycetota</taxon>
        <taxon>Actinomycetes</taxon>
        <taxon>Micrococcales</taxon>
        <taxon>Intrasporangiaceae</taxon>
        <taxon>Janibacter</taxon>
    </lineage>
</organism>
<dbReference type="RefSeq" id="WP_338750955.1">
    <property type="nucleotide sequence ID" value="NZ_CP144913.1"/>
</dbReference>
<dbReference type="Proteomes" id="UP001382727">
    <property type="component" value="Chromosome"/>
</dbReference>
<evidence type="ECO:0000313" key="1">
    <source>
        <dbReference type="EMBL" id="WXB77244.1"/>
    </source>
</evidence>
<dbReference type="SUPFAM" id="SSF81301">
    <property type="entry name" value="Nucleotidyltransferase"/>
    <property type="match status" value="1"/>
</dbReference>
<gene>
    <name evidence="1" type="ORF">V1351_04045</name>
</gene>
<keyword evidence="2" id="KW-1185">Reference proteome</keyword>
<reference evidence="1 2" key="1">
    <citation type="submission" date="2024-02" db="EMBL/GenBank/DDBJ databases">
        <title>Janibacter sp. nov., isolated from gut of marine sandworm.</title>
        <authorList>
            <person name="Kim B."/>
            <person name="Jun M.O."/>
            <person name="Shin N.-R."/>
        </authorList>
    </citation>
    <scope>NUCLEOTIDE SEQUENCE [LARGE SCALE GENOMIC DNA]</scope>
    <source>
        <strain evidence="1 2">A1S7</strain>
    </source>
</reference>